<feature type="transmembrane region" description="Helical" evidence="8">
    <location>
        <begin position="255"/>
        <end position="276"/>
    </location>
</feature>
<sequence>MLFALGALAAAAAAYLAVGARGDLGFILMFRGSKLLALITVAVAVAVSTVVFQTLSNNRILTPSIMGFDALYLLIQTALVFFLTGLGFAYLDPFSKFALDTGMMLGASFLLFGTLLRNSRDLSRMILTGIIFGVLFRSLTGLLNRMIDPSEFSVVQSASFARFNSVNADLTWLAAGITLLVTGWLIYRHRTLDVIALGRETAINLGVNHDREARHLLALVALLVSVSTALVGPVVFFGLLAAALTNQVAGTWRHIVLLPLSGLIAATILVGAQTLFERVLRLQTSVSVVIEALGGLAFLYLILRKASR</sequence>
<feature type="transmembrane region" description="Helical" evidence="8">
    <location>
        <begin position="67"/>
        <end position="91"/>
    </location>
</feature>
<evidence type="ECO:0000256" key="2">
    <source>
        <dbReference type="ARBA" id="ARBA00007935"/>
    </source>
</evidence>
<accession>A0ABV7GUV0</accession>
<evidence type="ECO:0000256" key="1">
    <source>
        <dbReference type="ARBA" id="ARBA00004651"/>
    </source>
</evidence>
<evidence type="ECO:0000256" key="6">
    <source>
        <dbReference type="ARBA" id="ARBA00022989"/>
    </source>
</evidence>
<evidence type="ECO:0000256" key="4">
    <source>
        <dbReference type="ARBA" id="ARBA00022475"/>
    </source>
</evidence>
<dbReference type="PANTHER" id="PTHR30472">
    <property type="entry name" value="FERRIC ENTEROBACTIN TRANSPORT SYSTEM PERMEASE PROTEIN"/>
    <property type="match status" value="1"/>
</dbReference>
<keyword evidence="6 8" id="KW-1133">Transmembrane helix</keyword>
<evidence type="ECO:0000256" key="3">
    <source>
        <dbReference type="ARBA" id="ARBA00022448"/>
    </source>
</evidence>
<comment type="caution">
    <text evidence="9">The sequence shown here is derived from an EMBL/GenBank/DDBJ whole genome shotgun (WGS) entry which is preliminary data.</text>
</comment>
<proteinExistence type="inferred from homology"/>
<feature type="transmembrane region" description="Helical" evidence="8">
    <location>
        <begin position="216"/>
        <end position="243"/>
    </location>
</feature>
<feature type="transmembrane region" description="Helical" evidence="8">
    <location>
        <begin position="170"/>
        <end position="187"/>
    </location>
</feature>
<dbReference type="EMBL" id="JBHRTB010000010">
    <property type="protein sequence ID" value="MFC3144992.1"/>
    <property type="molecule type" value="Genomic_DNA"/>
</dbReference>
<dbReference type="SUPFAM" id="SSF81345">
    <property type="entry name" value="ABC transporter involved in vitamin B12 uptake, BtuC"/>
    <property type="match status" value="1"/>
</dbReference>
<name>A0ABV7GUV0_9RHOB</name>
<dbReference type="Gene3D" id="1.10.3470.10">
    <property type="entry name" value="ABC transporter involved in vitamin B12 uptake, BtuC"/>
    <property type="match status" value="1"/>
</dbReference>
<keyword evidence="4" id="KW-1003">Cell membrane</keyword>
<evidence type="ECO:0000256" key="5">
    <source>
        <dbReference type="ARBA" id="ARBA00022692"/>
    </source>
</evidence>
<comment type="subcellular location">
    <subcellularLocation>
        <location evidence="1">Cell membrane</location>
        <topology evidence="1">Multi-pass membrane protein</topology>
    </subcellularLocation>
</comment>
<organism evidence="9 10">
    <name type="scientific">Psychromarinibacter halotolerans</name>
    <dbReference type="NCBI Taxonomy" id="1775175"/>
    <lineage>
        <taxon>Bacteria</taxon>
        <taxon>Pseudomonadati</taxon>
        <taxon>Pseudomonadota</taxon>
        <taxon>Alphaproteobacteria</taxon>
        <taxon>Rhodobacterales</taxon>
        <taxon>Paracoccaceae</taxon>
        <taxon>Psychromarinibacter</taxon>
    </lineage>
</organism>
<protein>
    <submittedName>
        <fullName evidence="9">Iron chelate uptake ABC transporter family permease subunit</fullName>
    </submittedName>
</protein>
<feature type="transmembrane region" description="Helical" evidence="8">
    <location>
        <begin position="97"/>
        <end position="116"/>
    </location>
</feature>
<dbReference type="PANTHER" id="PTHR30472:SF19">
    <property type="entry name" value="PETROBACTIN IMPORT SYSTEM PERMEASE PROTEIN YCLO"/>
    <property type="match status" value="1"/>
</dbReference>
<feature type="transmembrane region" description="Helical" evidence="8">
    <location>
        <begin position="35"/>
        <end position="55"/>
    </location>
</feature>
<dbReference type="RefSeq" id="WP_275634195.1">
    <property type="nucleotide sequence ID" value="NZ_JARGYD010000008.1"/>
</dbReference>
<evidence type="ECO:0000256" key="7">
    <source>
        <dbReference type="ARBA" id="ARBA00023136"/>
    </source>
</evidence>
<keyword evidence="7 8" id="KW-0472">Membrane</keyword>
<dbReference type="InterPro" id="IPR000522">
    <property type="entry name" value="ABC_transptr_permease_BtuC"/>
</dbReference>
<keyword evidence="3" id="KW-0813">Transport</keyword>
<evidence type="ECO:0000313" key="10">
    <source>
        <dbReference type="Proteomes" id="UP001595632"/>
    </source>
</evidence>
<dbReference type="InterPro" id="IPR037294">
    <property type="entry name" value="ABC_BtuC-like"/>
</dbReference>
<comment type="similarity">
    <text evidence="2">Belongs to the binding-protein-dependent transport system permease family. FecCD subfamily.</text>
</comment>
<evidence type="ECO:0000313" key="9">
    <source>
        <dbReference type="EMBL" id="MFC3144992.1"/>
    </source>
</evidence>
<dbReference type="Pfam" id="PF01032">
    <property type="entry name" value="FecCD"/>
    <property type="match status" value="1"/>
</dbReference>
<keyword evidence="10" id="KW-1185">Reference proteome</keyword>
<evidence type="ECO:0000256" key="8">
    <source>
        <dbReference type="SAM" id="Phobius"/>
    </source>
</evidence>
<dbReference type="Proteomes" id="UP001595632">
    <property type="component" value="Unassembled WGS sequence"/>
</dbReference>
<feature type="transmembrane region" description="Helical" evidence="8">
    <location>
        <begin position="282"/>
        <end position="303"/>
    </location>
</feature>
<gene>
    <name evidence="9" type="ORF">ACFOGP_19885</name>
</gene>
<keyword evidence="5 8" id="KW-0812">Transmembrane</keyword>
<reference evidence="10" key="1">
    <citation type="journal article" date="2019" name="Int. J. Syst. Evol. Microbiol.">
        <title>The Global Catalogue of Microorganisms (GCM) 10K type strain sequencing project: providing services to taxonomists for standard genome sequencing and annotation.</title>
        <authorList>
            <consortium name="The Broad Institute Genomics Platform"/>
            <consortium name="The Broad Institute Genome Sequencing Center for Infectious Disease"/>
            <person name="Wu L."/>
            <person name="Ma J."/>
        </authorList>
    </citation>
    <scope>NUCLEOTIDE SEQUENCE [LARGE SCALE GENOMIC DNA]</scope>
    <source>
        <strain evidence="10">KCTC 52366</strain>
    </source>
</reference>